<dbReference type="SMART" id="SM00312">
    <property type="entry name" value="PX"/>
    <property type="match status" value="1"/>
</dbReference>
<dbReference type="CDD" id="cd14498">
    <property type="entry name" value="DSP"/>
    <property type="match status" value="1"/>
</dbReference>
<keyword evidence="5" id="KW-1185">Reference proteome</keyword>
<feature type="domain" description="Tyrosine-protein phosphatase" evidence="1">
    <location>
        <begin position="1"/>
        <end position="149"/>
    </location>
</feature>
<dbReference type="InterPro" id="IPR020422">
    <property type="entry name" value="TYR_PHOSPHATASE_DUAL_dom"/>
</dbReference>
<dbReference type="Gene3D" id="3.90.190.10">
    <property type="entry name" value="Protein tyrosine phosphatase superfamily"/>
    <property type="match status" value="1"/>
</dbReference>
<dbReference type="InterPro" id="IPR024453">
    <property type="entry name" value="Peptidase_C92"/>
</dbReference>
<dbReference type="Proteomes" id="UP000794436">
    <property type="component" value="Unassembled WGS sequence"/>
</dbReference>
<dbReference type="Gene3D" id="3.90.1720.10">
    <property type="entry name" value="endopeptidase domain like (from Nostoc punctiforme)"/>
    <property type="match status" value="1"/>
</dbReference>
<gene>
    <name evidence="4" type="ORF">Poli38472_000470</name>
</gene>
<comment type="caution">
    <text evidence="4">The sequence shown here is derived from an EMBL/GenBank/DDBJ whole genome shotgun (WGS) entry which is preliminary data.</text>
</comment>
<dbReference type="AlphaFoldDB" id="A0A8K1CD53"/>
<evidence type="ECO:0000313" key="4">
    <source>
        <dbReference type="EMBL" id="TMW60428.1"/>
    </source>
</evidence>
<dbReference type="InterPro" id="IPR036871">
    <property type="entry name" value="PX_dom_sf"/>
</dbReference>
<dbReference type="PROSITE" id="PS50056">
    <property type="entry name" value="TYR_PHOSPHATASE_2"/>
    <property type="match status" value="1"/>
</dbReference>
<organism evidence="4 5">
    <name type="scientific">Pythium oligandrum</name>
    <name type="common">Mycoparasitic fungus</name>
    <dbReference type="NCBI Taxonomy" id="41045"/>
    <lineage>
        <taxon>Eukaryota</taxon>
        <taxon>Sar</taxon>
        <taxon>Stramenopiles</taxon>
        <taxon>Oomycota</taxon>
        <taxon>Peronosporomycetes</taxon>
        <taxon>Pythiales</taxon>
        <taxon>Pythiaceae</taxon>
        <taxon>Pythium</taxon>
    </lineage>
</organism>
<dbReference type="SUPFAM" id="SSF64268">
    <property type="entry name" value="PX domain"/>
    <property type="match status" value="1"/>
</dbReference>
<dbReference type="Pfam" id="PF05708">
    <property type="entry name" value="Peptidase_C92"/>
    <property type="match status" value="1"/>
</dbReference>
<proteinExistence type="predicted"/>
<dbReference type="SUPFAM" id="SSF52799">
    <property type="entry name" value="(Phosphotyrosine protein) phosphatases II"/>
    <property type="match status" value="1"/>
</dbReference>
<dbReference type="Gene3D" id="3.30.1520.10">
    <property type="entry name" value="Phox-like domain"/>
    <property type="match status" value="1"/>
</dbReference>
<evidence type="ECO:0000313" key="5">
    <source>
        <dbReference type="Proteomes" id="UP000794436"/>
    </source>
</evidence>
<evidence type="ECO:0000259" key="3">
    <source>
        <dbReference type="PROSITE" id="PS50195"/>
    </source>
</evidence>
<evidence type="ECO:0000259" key="2">
    <source>
        <dbReference type="PROSITE" id="PS50056"/>
    </source>
</evidence>
<dbReference type="PANTHER" id="PTHR46653">
    <property type="entry name" value="SPECIFICITY PROTEIN PHOSPHATASE, PUTATIVE-RELATED"/>
    <property type="match status" value="1"/>
</dbReference>
<sequence length="749" mass="84353">MSSKVKDGLFLGDIDAAQDAEFLQLNGIVHIINCVPRQVPNLFQQSLGLSYVTCDLDEILRRSFFDLRNREFMGIVQLIDRALEHTQSVLVHSLNGINRSPSIMIGYLMVKYCWGVDKAYEFLLTKRADIKPHESYIDQLCALETQLQSHYGARATEQQMFEWHPKLADQKNDELVLIHTFLNSTSPPTGAPKKLDENKNIVRRLTWVDHSTQLKKLYPSLLIKPERPPNHSYNDMLPANASSVACERSMRMMQRTLSFMVEVDLPTIRTSFVITASYRIFGITLGALNRAIVAIANANLEDRPKTSWSEDPSHLWLHVSNQQGTESAFLINSAGEIYGSTEQTCAQPAAADNSASMQLLLCSRCGIPSGCHCGWRSVHSLIPQHRDESVAHLLRQFAPSTSSSRDRQQNSPLYLRVTTQLRLPEMWLEAAVAAYKVVDPIVEAPRAVYSIKVEYKGKQWSVQRRYREFEGLHEELRGSLPTTVTRFMPRLPTKTWSRSLDESFLAVRRNALSVYLRDLLLINETQTSVAALAFLGAISTARDEAVALRREVLHLRVMSYYLDSGDLVLFQSCGPVSALQRSCTGSEWDHVALVMSSATSKKNYMLLEATGEGVTLLPMRSRLAAYSAYHTRRISLRKLQTPLLSYAVREDLLRHFATRVQSCPYGLSLSKLLRTNETSRSTSDYFCSELIADAYKAMGLIRPTLPSSNFWPSSFASGAFVDVELARHGASLDTEVLIDCHLLEVAFCQ</sequence>
<protein>
    <submittedName>
        <fullName evidence="4">Uncharacterized protein</fullName>
    </submittedName>
</protein>
<dbReference type="InterPro" id="IPR001683">
    <property type="entry name" value="PX_dom"/>
</dbReference>
<dbReference type="PANTHER" id="PTHR46653:SF1">
    <property type="entry name" value="SPECIFICITY PROTEIN PHOSPHATASE, PUTATIVE-RELATED"/>
    <property type="match status" value="1"/>
</dbReference>
<feature type="domain" description="PX" evidence="3">
    <location>
        <begin position="427"/>
        <end position="542"/>
    </location>
</feature>
<accession>A0A8K1CD53</accession>
<dbReference type="CDD" id="cd06093">
    <property type="entry name" value="PX_domain"/>
    <property type="match status" value="1"/>
</dbReference>
<evidence type="ECO:0000259" key="1">
    <source>
        <dbReference type="PROSITE" id="PS50054"/>
    </source>
</evidence>
<dbReference type="SUPFAM" id="SSF54001">
    <property type="entry name" value="Cysteine proteinases"/>
    <property type="match status" value="1"/>
</dbReference>
<dbReference type="PROSITE" id="PS50054">
    <property type="entry name" value="TYR_PHOSPHATASE_DUAL"/>
    <property type="match status" value="1"/>
</dbReference>
<dbReference type="OrthoDB" id="10252009at2759"/>
<dbReference type="Pfam" id="PF00782">
    <property type="entry name" value="DSPc"/>
    <property type="match status" value="1"/>
</dbReference>
<dbReference type="InterPro" id="IPR029021">
    <property type="entry name" value="Prot-tyrosine_phosphatase-like"/>
</dbReference>
<dbReference type="GO" id="GO:0035091">
    <property type="term" value="F:phosphatidylinositol binding"/>
    <property type="evidence" value="ECO:0007669"/>
    <property type="project" value="InterPro"/>
</dbReference>
<dbReference type="InterPro" id="IPR000387">
    <property type="entry name" value="Tyr_Pase_dom"/>
</dbReference>
<reference evidence="4" key="1">
    <citation type="submission" date="2019-03" db="EMBL/GenBank/DDBJ databases">
        <title>Long read genome sequence of the mycoparasitic Pythium oligandrum ATCC 38472 isolated from sugarbeet rhizosphere.</title>
        <authorList>
            <person name="Gaulin E."/>
        </authorList>
    </citation>
    <scope>NUCLEOTIDE SEQUENCE</scope>
    <source>
        <strain evidence="4">ATCC 38472_TT</strain>
    </source>
</reference>
<feature type="domain" description="Tyrosine specific protein phosphatases" evidence="2">
    <location>
        <begin position="70"/>
        <end position="127"/>
    </location>
</feature>
<dbReference type="SMART" id="SM00195">
    <property type="entry name" value="DSPc"/>
    <property type="match status" value="1"/>
</dbReference>
<dbReference type="PROSITE" id="PS50195">
    <property type="entry name" value="PX"/>
    <property type="match status" value="1"/>
</dbReference>
<dbReference type="InterPro" id="IPR038765">
    <property type="entry name" value="Papain-like_cys_pep_sf"/>
</dbReference>
<dbReference type="InterPro" id="IPR000340">
    <property type="entry name" value="Dual-sp_phosphatase_cat-dom"/>
</dbReference>
<dbReference type="EMBL" id="SPLM01000108">
    <property type="protein sequence ID" value="TMW60428.1"/>
    <property type="molecule type" value="Genomic_DNA"/>
</dbReference>
<dbReference type="Pfam" id="PF00787">
    <property type="entry name" value="PX"/>
    <property type="match status" value="1"/>
</dbReference>
<name>A0A8K1CD53_PYTOL</name>